<proteinExistence type="predicted"/>
<dbReference type="CDD" id="cd06223">
    <property type="entry name" value="PRTases_typeI"/>
    <property type="match status" value="1"/>
</dbReference>
<dbReference type="InterPro" id="IPR000836">
    <property type="entry name" value="PRTase_dom"/>
</dbReference>
<dbReference type="Proteomes" id="UP000587527">
    <property type="component" value="Unassembled WGS sequence"/>
</dbReference>
<dbReference type="InterPro" id="IPR029058">
    <property type="entry name" value="AB_hydrolase_fold"/>
</dbReference>
<dbReference type="SUPFAM" id="SSF53271">
    <property type="entry name" value="PRTase-like"/>
    <property type="match status" value="1"/>
</dbReference>
<dbReference type="SUPFAM" id="SSF53474">
    <property type="entry name" value="alpha/beta-Hydrolases"/>
    <property type="match status" value="1"/>
</dbReference>
<sequence>MPFRNRIDAGRQLARALRHLRHTDLVVLGLPRGGVPVAAEVAKSLGAALDVVIVRKLGVPGRPEIAMGAIGEGDARVVNDYVLQVTGVTPVQFAAVERAERAELLARVDRLRQPGARRVAIRGRTVVIVDDGIATGATVRVACAVVRAAGSARVIIAAPVAPPEVVAELAEIADEVVCLETPPVFSAVGQWYEDFRQVTDAEVTALLRPVAVDGPVLIPADGVLLAGHLGVPPGARGLVIFVHGTGSGRHSPRNRAVADALGRDGFGTLLFDLLAPGEDDEEVGLVARTERLIDVTAWLRRRWPHGKIGYFGGSTGAGVALAAAASPDTHVSAVVSRGGRPDLALACLPLVTARTLLIVGGDDLEVIRFNQLAAVWMRCPYELAVLPGATHLFGEPGALAAVIHRSSAWFARHLT</sequence>
<dbReference type="GO" id="GO:0016740">
    <property type="term" value="F:transferase activity"/>
    <property type="evidence" value="ECO:0007669"/>
    <property type="project" value="UniProtKB-KW"/>
</dbReference>
<gene>
    <name evidence="3" type="ORF">F4553_003017</name>
</gene>
<evidence type="ECO:0000259" key="1">
    <source>
        <dbReference type="Pfam" id="PF00156"/>
    </source>
</evidence>
<keyword evidence="4" id="KW-1185">Reference proteome</keyword>
<evidence type="ECO:0000259" key="2">
    <source>
        <dbReference type="Pfam" id="PF00561"/>
    </source>
</evidence>
<dbReference type="AlphaFoldDB" id="A0A841BQH9"/>
<organism evidence="3 4">
    <name type="scientific">Allocatelliglobosispora scoriae</name>
    <dbReference type="NCBI Taxonomy" id="643052"/>
    <lineage>
        <taxon>Bacteria</taxon>
        <taxon>Bacillati</taxon>
        <taxon>Actinomycetota</taxon>
        <taxon>Actinomycetes</taxon>
        <taxon>Micromonosporales</taxon>
        <taxon>Micromonosporaceae</taxon>
        <taxon>Allocatelliglobosispora</taxon>
    </lineage>
</organism>
<comment type="caution">
    <text evidence="3">The sequence shown here is derived from an EMBL/GenBank/DDBJ whole genome shotgun (WGS) entry which is preliminary data.</text>
</comment>
<dbReference type="Gene3D" id="3.40.50.1820">
    <property type="entry name" value="alpha/beta hydrolase"/>
    <property type="match status" value="1"/>
</dbReference>
<dbReference type="Pfam" id="PF00561">
    <property type="entry name" value="Abhydrolase_1"/>
    <property type="match status" value="1"/>
</dbReference>
<protein>
    <submittedName>
        <fullName evidence="3">Putative phosphoribosyl transferase</fullName>
    </submittedName>
</protein>
<feature type="domain" description="Phosphoribosyltransferase" evidence="1">
    <location>
        <begin position="12"/>
        <end position="180"/>
    </location>
</feature>
<keyword evidence="3" id="KW-0808">Transferase</keyword>
<reference evidence="3 4" key="1">
    <citation type="submission" date="2020-08" db="EMBL/GenBank/DDBJ databases">
        <title>Sequencing the genomes of 1000 actinobacteria strains.</title>
        <authorList>
            <person name="Klenk H.-P."/>
        </authorList>
    </citation>
    <scope>NUCLEOTIDE SEQUENCE [LARGE SCALE GENOMIC DNA]</scope>
    <source>
        <strain evidence="3 4">DSM 45362</strain>
    </source>
</reference>
<dbReference type="EMBL" id="JACHMN010000002">
    <property type="protein sequence ID" value="MBB5869638.1"/>
    <property type="molecule type" value="Genomic_DNA"/>
</dbReference>
<dbReference type="Pfam" id="PF00156">
    <property type="entry name" value="Pribosyltran"/>
    <property type="match status" value="1"/>
</dbReference>
<dbReference type="Gene3D" id="3.40.50.2020">
    <property type="match status" value="1"/>
</dbReference>
<dbReference type="InterPro" id="IPR000073">
    <property type="entry name" value="AB_hydrolase_1"/>
</dbReference>
<evidence type="ECO:0000313" key="3">
    <source>
        <dbReference type="EMBL" id="MBB5869638.1"/>
    </source>
</evidence>
<name>A0A841BQH9_9ACTN</name>
<accession>A0A841BQH9</accession>
<feature type="domain" description="AB hydrolase-1" evidence="2">
    <location>
        <begin position="238"/>
        <end position="339"/>
    </location>
</feature>
<dbReference type="InterPro" id="IPR029057">
    <property type="entry name" value="PRTase-like"/>
</dbReference>
<dbReference type="Gene3D" id="3.30.1310.20">
    <property type="entry name" value="PRTase-like"/>
    <property type="match status" value="1"/>
</dbReference>
<evidence type="ECO:0000313" key="4">
    <source>
        <dbReference type="Proteomes" id="UP000587527"/>
    </source>
</evidence>